<dbReference type="PANTHER" id="PTHR11731:SF192">
    <property type="entry name" value="IP17501P"/>
    <property type="match status" value="1"/>
</dbReference>
<feature type="compositionally biased region" description="Low complexity" evidence="4">
    <location>
        <begin position="82"/>
        <end position="91"/>
    </location>
</feature>
<evidence type="ECO:0000259" key="7">
    <source>
        <dbReference type="Pfam" id="PF00930"/>
    </source>
</evidence>
<dbReference type="AlphaFoldDB" id="A0A821UTD2"/>
<gene>
    <name evidence="8" type="ORF">PMACD_LOCUS10826</name>
</gene>
<proteinExistence type="inferred from homology"/>
<dbReference type="Pfam" id="PF00326">
    <property type="entry name" value="Peptidase_S9"/>
    <property type="match status" value="1"/>
</dbReference>
<comment type="caution">
    <text evidence="8">The sequence shown here is derived from an EMBL/GenBank/DDBJ whole genome shotgun (WGS) entry which is preliminary data.</text>
</comment>
<reference evidence="8" key="1">
    <citation type="submission" date="2021-02" db="EMBL/GenBank/DDBJ databases">
        <authorList>
            <person name="Steward A R."/>
        </authorList>
    </citation>
    <scope>NUCLEOTIDE SEQUENCE</scope>
</reference>
<dbReference type="InterPro" id="IPR029058">
    <property type="entry name" value="AB_hydrolase_fold"/>
</dbReference>
<dbReference type="Gene3D" id="2.140.10.30">
    <property type="entry name" value="Dipeptidylpeptidase IV, N-terminal domain"/>
    <property type="match status" value="1"/>
</dbReference>
<keyword evidence="2" id="KW-0325">Glycoprotein</keyword>
<dbReference type="GO" id="GO:0005886">
    <property type="term" value="C:plasma membrane"/>
    <property type="evidence" value="ECO:0007669"/>
    <property type="project" value="TreeGrafter"/>
</dbReference>
<evidence type="ECO:0000256" key="1">
    <source>
        <dbReference type="ARBA" id="ARBA00010036"/>
    </source>
</evidence>
<feature type="region of interest" description="Disordered" evidence="4">
    <location>
        <begin position="56"/>
        <end position="103"/>
    </location>
</feature>
<dbReference type="FunFam" id="3.40.50.1820:FF:000003">
    <property type="entry name" value="Dipeptidyl peptidase 4"/>
    <property type="match status" value="1"/>
</dbReference>
<protein>
    <recommendedName>
        <fullName evidence="3">Venom dipeptidyl peptidase 4</fullName>
    </recommendedName>
</protein>
<dbReference type="InterPro" id="IPR050278">
    <property type="entry name" value="Serine_Prot_S9B/DPPIV"/>
</dbReference>
<keyword evidence="5" id="KW-1133">Transmembrane helix</keyword>
<sequence>MAQEGSSIEMGTSDQVLVAAKKSKKLVYGIGFIAMVAVIAVVVTLIVVFAADVGGADTTTTPQGPTSVTTPSPTPSPDPDPTDTTTPSFTTPVPPTPTPPQEIDLDAILNGQFSAANFNGTWTSGSEILLRNSYGNLVKYNVDEDDTLLVVSNASQYLLNSYQFNEMSGDQRYIALSFNELTEYRYSFYAQYVVIDTRTEDEYLITPPGVAEALLQNFRWAPSGPGFAFVYENNVYYQSNLTNEPVQISTNGKQGIIYNGVPDWVYEEEVFASNNAIWFSKDSNRLAYATFDDTNVRIMRIPNFGIPGSVEHQYTKHHDIKYPKSGTINPTVSVILRLLEDGTQSVYTAPSDLTEPILKTVTFVNANTIGVMWTNRVQTQFVVELCTQGTAVCRRIYSYTEVNGWVDNIPLIFNEQGTAFITILPYAVNNVLYKQVVQVSQGATPTALWTLSGRSNTAHTVVKILKWTSSDVIWYLATKERDATEQHIYSLTSTGLTCFTCDLRRPDGELCLYNDGVLNDDTTRLTLNCNGPNVPQVFIYNTNGTLIRVWEENRDVAELSSSVELPVTFREDVYLGAGIPDGKVLIQAPRDYLSRTNLPLLVNVYAGPDTAQVTKQWNVDWGTYLVSRFGIVVAKIDGRGSGLQGVQNMFAVNRKLGTVEVEDQITVTKYLQDRLSFVDRNRTCIWGWSYGGYASSMALARGGDVFRCAIAVAPVVDWHYYDTIYTERYMDTPQANPEAYANSSLLTDAVVESYRGKRYFLVHGTEDDNVHYQHAMLFSRRLQLKDVYFTQMSYTDEDHGLGGVKQHLYHALEKFLKENML</sequence>
<dbReference type="Gene3D" id="3.40.50.1820">
    <property type="entry name" value="alpha/beta hydrolase"/>
    <property type="match status" value="1"/>
</dbReference>
<accession>A0A821UTD2</accession>
<feature type="transmembrane region" description="Helical" evidence="5">
    <location>
        <begin position="26"/>
        <end position="51"/>
    </location>
</feature>
<evidence type="ECO:0000256" key="4">
    <source>
        <dbReference type="SAM" id="MobiDB-lite"/>
    </source>
</evidence>
<dbReference type="InterPro" id="IPR001375">
    <property type="entry name" value="Peptidase_S9_cat"/>
</dbReference>
<keyword evidence="5" id="KW-0812">Transmembrane</keyword>
<feature type="domain" description="Peptidase S9 prolyl oligopeptidase catalytic" evidence="6">
    <location>
        <begin position="617"/>
        <end position="820"/>
    </location>
</feature>
<evidence type="ECO:0000259" key="6">
    <source>
        <dbReference type="Pfam" id="PF00326"/>
    </source>
</evidence>
<organism evidence="8 9">
    <name type="scientific">Pieris macdunnoughi</name>
    <dbReference type="NCBI Taxonomy" id="345717"/>
    <lineage>
        <taxon>Eukaryota</taxon>
        <taxon>Metazoa</taxon>
        <taxon>Ecdysozoa</taxon>
        <taxon>Arthropoda</taxon>
        <taxon>Hexapoda</taxon>
        <taxon>Insecta</taxon>
        <taxon>Pterygota</taxon>
        <taxon>Neoptera</taxon>
        <taxon>Endopterygota</taxon>
        <taxon>Lepidoptera</taxon>
        <taxon>Glossata</taxon>
        <taxon>Ditrysia</taxon>
        <taxon>Papilionoidea</taxon>
        <taxon>Pieridae</taxon>
        <taxon>Pierinae</taxon>
        <taxon>Pieris</taxon>
    </lineage>
</organism>
<dbReference type="GO" id="GO:0008236">
    <property type="term" value="F:serine-type peptidase activity"/>
    <property type="evidence" value="ECO:0007669"/>
    <property type="project" value="InterPro"/>
</dbReference>
<dbReference type="PANTHER" id="PTHR11731">
    <property type="entry name" value="PROTEASE FAMILY S9B,C DIPEPTIDYL-PEPTIDASE IV-RELATED"/>
    <property type="match status" value="1"/>
</dbReference>
<dbReference type="GO" id="GO:0006508">
    <property type="term" value="P:proteolysis"/>
    <property type="evidence" value="ECO:0007669"/>
    <property type="project" value="InterPro"/>
</dbReference>
<dbReference type="SUPFAM" id="SSF82171">
    <property type="entry name" value="DPP6 N-terminal domain-like"/>
    <property type="match status" value="1"/>
</dbReference>
<dbReference type="InterPro" id="IPR002469">
    <property type="entry name" value="Peptidase_S9B_N"/>
</dbReference>
<name>A0A821UTD2_9NEOP</name>
<evidence type="ECO:0000313" key="8">
    <source>
        <dbReference type="EMBL" id="CAF4895278.1"/>
    </source>
</evidence>
<dbReference type="SUPFAM" id="SSF53474">
    <property type="entry name" value="alpha/beta-Hydrolases"/>
    <property type="match status" value="1"/>
</dbReference>
<keyword evidence="9" id="KW-1185">Reference proteome</keyword>
<dbReference type="Proteomes" id="UP000663880">
    <property type="component" value="Unassembled WGS sequence"/>
</dbReference>
<comment type="similarity">
    <text evidence="1">Belongs to the peptidase S9B family. DPPIV subfamily.</text>
</comment>
<dbReference type="OrthoDB" id="16520at2759"/>
<evidence type="ECO:0000256" key="3">
    <source>
        <dbReference type="ARBA" id="ARBA00072929"/>
    </source>
</evidence>
<feature type="compositionally biased region" description="Low complexity" evidence="4">
    <location>
        <begin position="56"/>
        <end position="71"/>
    </location>
</feature>
<evidence type="ECO:0000256" key="5">
    <source>
        <dbReference type="SAM" id="Phobius"/>
    </source>
</evidence>
<dbReference type="EMBL" id="CAJOBZ010000033">
    <property type="protein sequence ID" value="CAF4895278.1"/>
    <property type="molecule type" value="Genomic_DNA"/>
</dbReference>
<keyword evidence="5" id="KW-0472">Membrane</keyword>
<evidence type="ECO:0000256" key="2">
    <source>
        <dbReference type="ARBA" id="ARBA00023180"/>
    </source>
</evidence>
<evidence type="ECO:0000313" key="9">
    <source>
        <dbReference type="Proteomes" id="UP000663880"/>
    </source>
</evidence>
<dbReference type="GO" id="GO:0008239">
    <property type="term" value="F:dipeptidyl-peptidase activity"/>
    <property type="evidence" value="ECO:0007669"/>
    <property type="project" value="TreeGrafter"/>
</dbReference>
<feature type="domain" description="Dipeptidylpeptidase IV N-terminal" evidence="7">
    <location>
        <begin position="168"/>
        <end position="535"/>
    </location>
</feature>
<dbReference type="Pfam" id="PF00930">
    <property type="entry name" value="DPPIV_N"/>
    <property type="match status" value="1"/>
</dbReference>